<dbReference type="InterPro" id="IPR027791">
    <property type="entry name" value="Galactosyl_T_C"/>
</dbReference>
<evidence type="ECO:0000313" key="4">
    <source>
        <dbReference type="Proteomes" id="UP000272942"/>
    </source>
</evidence>
<dbReference type="Proteomes" id="UP000272942">
    <property type="component" value="Unassembled WGS sequence"/>
</dbReference>
<reference evidence="3 4" key="2">
    <citation type="submission" date="2018-11" db="EMBL/GenBank/DDBJ databases">
        <authorList>
            <consortium name="Pathogen Informatics"/>
        </authorList>
    </citation>
    <scope>NUCLEOTIDE SEQUENCE [LARGE SCALE GENOMIC DNA]</scope>
    <source>
        <strain evidence="3 4">Egypt</strain>
    </source>
</reference>
<keyword evidence="1" id="KW-0808">Transferase</keyword>
<dbReference type="InterPro" id="IPR029044">
    <property type="entry name" value="Nucleotide-diphossugar_trans"/>
</dbReference>
<feature type="domain" description="Galactosyltransferase C-terminal" evidence="2">
    <location>
        <begin position="8"/>
        <end position="52"/>
    </location>
</feature>
<dbReference type="GO" id="GO:0005975">
    <property type="term" value="P:carbohydrate metabolic process"/>
    <property type="evidence" value="ECO:0007669"/>
    <property type="project" value="InterPro"/>
</dbReference>
<evidence type="ECO:0000256" key="1">
    <source>
        <dbReference type="ARBA" id="ARBA00022679"/>
    </source>
</evidence>
<protein>
    <submittedName>
        <fullName evidence="5">Glyco_transf_7C domain-containing protein</fullName>
    </submittedName>
</protein>
<dbReference type="Gene3D" id="3.90.550.10">
    <property type="entry name" value="Spore Coat Polysaccharide Biosynthesis Protein SpsA, Chain A"/>
    <property type="match status" value="1"/>
</dbReference>
<dbReference type="AlphaFoldDB" id="A0A183BF55"/>
<dbReference type="Pfam" id="PF02709">
    <property type="entry name" value="Glyco_transf_7C"/>
    <property type="match status" value="1"/>
</dbReference>
<dbReference type="PANTHER" id="PTHR19300:SF57">
    <property type="entry name" value="BETA-1,4-N-ACETYLGALACTOSAMINYLTRANSFERASE"/>
    <property type="match status" value="1"/>
</dbReference>
<name>A0A183BF55_9TREM</name>
<gene>
    <name evidence="3" type="ORF">ECPE_LOCUS17840</name>
</gene>
<dbReference type="InterPro" id="IPR003859">
    <property type="entry name" value="Galactosyl_T"/>
</dbReference>
<dbReference type="OrthoDB" id="10016069at2759"/>
<dbReference type="WBParaSite" id="ECPE_0001788501-mRNA-1">
    <property type="protein sequence ID" value="ECPE_0001788501-mRNA-1"/>
    <property type="gene ID" value="ECPE_0001788501"/>
</dbReference>
<evidence type="ECO:0000259" key="2">
    <source>
        <dbReference type="Pfam" id="PF02709"/>
    </source>
</evidence>
<dbReference type="GO" id="GO:0005794">
    <property type="term" value="C:Golgi apparatus"/>
    <property type="evidence" value="ECO:0007669"/>
    <property type="project" value="TreeGrafter"/>
</dbReference>
<evidence type="ECO:0000313" key="3">
    <source>
        <dbReference type="EMBL" id="VDP95160.1"/>
    </source>
</evidence>
<organism evidence="5">
    <name type="scientific">Echinostoma caproni</name>
    <dbReference type="NCBI Taxonomy" id="27848"/>
    <lineage>
        <taxon>Eukaryota</taxon>
        <taxon>Metazoa</taxon>
        <taxon>Spiralia</taxon>
        <taxon>Lophotrochozoa</taxon>
        <taxon>Platyhelminthes</taxon>
        <taxon>Trematoda</taxon>
        <taxon>Digenea</taxon>
        <taxon>Plagiorchiida</taxon>
        <taxon>Echinostomata</taxon>
        <taxon>Echinostomatoidea</taxon>
        <taxon>Echinostomatidae</taxon>
        <taxon>Echinostoma</taxon>
    </lineage>
</organism>
<evidence type="ECO:0000313" key="5">
    <source>
        <dbReference type="WBParaSite" id="ECPE_0001788501-mRNA-1"/>
    </source>
</evidence>
<proteinExistence type="predicted"/>
<dbReference type="PANTHER" id="PTHR19300">
    <property type="entry name" value="BETA-1,4-GALACTOSYLTRANSFERASE"/>
    <property type="match status" value="1"/>
</dbReference>
<reference evidence="5" key="1">
    <citation type="submission" date="2016-06" db="UniProtKB">
        <authorList>
            <consortium name="WormBaseParasite"/>
        </authorList>
    </citation>
    <scope>IDENTIFICATION</scope>
</reference>
<accession>A0A183BF55</accession>
<dbReference type="GO" id="GO:0008378">
    <property type="term" value="F:galactosyltransferase activity"/>
    <property type="evidence" value="ECO:0007669"/>
    <property type="project" value="TreeGrafter"/>
</dbReference>
<sequence length="184" mass="21468">MEQETLPLTNGFPNRYWGWGNEDDELAARCYVHGLQLSRPPTTVGRFRAVRHLKATRGSGHYDSFRAFRGFLHDGLTALNDSVYQIIVDHSPERFLNSVAWSSHLCDYSRLLHNLNISVTEWTNKTRSGSSLAKHSARKWDQLARLLLYTHLVVDTKDLERQTILPSSDTRESWYWFLHFYGWI</sequence>
<dbReference type="SUPFAM" id="SSF53448">
    <property type="entry name" value="Nucleotide-diphospho-sugar transferases"/>
    <property type="match status" value="1"/>
</dbReference>
<keyword evidence="4" id="KW-1185">Reference proteome</keyword>
<dbReference type="EMBL" id="UZAN01072052">
    <property type="protein sequence ID" value="VDP95160.1"/>
    <property type="molecule type" value="Genomic_DNA"/>
</dbReference>